<proteinExistence type="predicted"/>
<dbReference type="PROSITE" id="PS51421">
    <property type="entry name" value="RAS"/>
    <property type="match status" value="1"/>
</dbReference>
<dbReference type="SMART" id="SM00174">
    <property type="entry name" value="RHO"/>
    <property type="match status" value="1"/>
</dbReference>
<dbReference type="InParanoid" id="A7SFJ4"/>
<dbReference type="SUPFAM" id="SSF52540">
    <property type="entry name" value="P-loop containing nucleoside triphosphate hydrolases"/>
    <property type="match status" value="1"/>
</dbReference>
<keyword evidence="6" id="KW-1185">Reference proteome</keyword>
<accession>A7SFJ4</accession>
<dbReference type="GO" id="GO:0030010">
    <property type="term" value="P:establishment of cell polarity"/>
    <property type="evidence" value="ECO:0000318"/>
    <property type="project" value="GO_Central"/>
</dbReference>
<evidence type="ECO:0000313" key="6">
    <source>
        <dbReference type="Proteomes" id="UP000001593"/>
    </source>
</evidence>
<keyword evidence="2" id="KW-0547">Nucleotide-binding</keyword>
<reference evidence="5 6" key="1">
    <citation type="journal article" date="2007" name="Science">
        <title>Sea anemone genome reveals ancestral eumetazoan gene repertoire and genomic organization.</title>
        <authorList>
            <person name="Putnam N.H."/>
            <person name="Srivastava M."/>
            <person name="Hellsten U."/>
            <person name="Dirks B."/>
            <person name="Chapman J."/>
            <person name="Salamov A."/>
            <person name="Terry A."/>
            <person name="Shapiro H."/>
            <person name="Lindquist E."/>
            <person name="Kapitonov V.V."/>
            <person name="Jurka J."/>
            <person name="Genikhovich G."/>
            <person name="Grigoriev I.V."/>
            <person name="Lucas S.M."/>
            <person name="Steele R.E."/>
            <person name="Finnerty J.R."/>
            <person name="Technau U."/>
            <person name="Martindale M.Q."/>
            <person name="Rokhsar D.S."/>
        </authorList>
    </citation>
    <scope>NUCLEOTIDE SEQUENCE [LARGE SCALE GENOMIC DNA]</scope>
    <source>
        <strain evidence="6">CH2 X CH6</strain>
    </source>
</reference>
<dbReference type="Pfam" id="PF00071">
    <property type="entry name" value="Ras"/>
    <property type="match status" value="1"/>
</dbReference>
<gene>
    <name evidence="5" type="ORF">NEMVEDRAFT_v1g17158</name>
</gene>
<dbReference type="PANTHER" id="PTHR24072">
    <property type="entry name" value="RHO FAMILY GTPASE"/>
    <property type="match status" value="1"/>
</dbReference>
<evidence type="ECO:0000313" key="5">
    <source>
        <dbReference type="EMBL" id="EDO37474.1"/>
    </source>
</evidence>
<dbReference type="EMBL" id="DS469645">
    <property type="protein sequence ID" value="EDO37474.1"/>
    <property type="molecule type" value="Genomic_DNA"/>
</dbReference>
<dbReference type="FunFam" id="3.40.50.300:FF:002060">
    <property type="entry name" value="Rho family GTPase"/>
    <property type="match status" value="1"/>
</dbReference>
<dbReference type="GO" id="GO:0005525">
    <property type="term" value="F:GTP binding"/>
    <property type="evidence" value="ECO:0000318"/>
    <property type="project" value="GO_Central"/>
</dbReference>
<dbReference type="KEGG" id="nve:5508995"/>
<dbReference type="HOGENOM" id="CLU_041217_21_3_1"/>
<dbReference type="Gene3D" id="3.40.50.300">
    <property type="entry name" value="P-loop containing nucleotide triphosphate hydrolases"/>
    <property type="match status" value="1"/>
</dbReference>
<dbReference type="AlphaFoldDB" id="A7SFJ4"/>
<dbReference type="GO" id="GO:0007015">
    <property type="term" value="P:actin filament organization"/>
    <property type="evidence" value="ECO:0000318"/>
    <property type="project" value="GO_Central"/>
</dbReference>
<sequence>LDSWSGPIIVDNKAYNIEIHECTSQTAYDQLRAELYPDTDVFLVCFSVTLQQSLKDVVNRWVPELRRFCPVTPFLLIGTHINWRLLSEDRAATIDPARRPIFPETGAMYAEKHGAVRYMECATNDATAVKGIFDEVI</sequence>
<dbReference type="PROSITE" id="PS51419">
    <property type="entry name" value="RAB"/>
    <property type="match status" value="1"/>
</dbReference>
<feature type="non-terminal residue" evidence="5">
    <location>
        <position position="1"/>
    </location>
</feature>
<dbReference type="eggNOG" id="KOG0393">
    <property type="taxonomic scope" value="Eukaryota"/>
</dbReference>
<evidence type="ECO:0000256" key="2">
    <source>
        <dbReference type="ARBA" id="ARBA00022741"/>
    </source>
</evidence>
<dbReference type="Proteomes" id="UP000001593">
    <property type="component" value="Unassembled WGS sequence"/>
</dbReference>
<protein>
    <submittedName>
        <fullName evidence="5">Uncharacterized protein</fullName>
    </submittedName>
</protein>
<dbReference type="GO" id="GO:0005886">
    <property type="term" value="C:plasma membrane"/>
    <property type="evidence" value="ECO:0000318"/>
    <property type="project" value="GO_Central"/>
</dbReference>
<dbReference type="InterPro" id="IPR003578">
    <property type="entry name" value="Small_GTPase_Rho"/>
</dbReference>
<dbReference type="GO" id="GO:0003924">
    <property type="term" value="F:GTPase activity"/>
    <property type="evidence" value="ECO:0000318"/>
    <property type="project" value="GO_Central"/>
</dbReference>
<feature type="non-terminal residue" evidence="5">
    <location>
        <position position="137"/>
    </location>
</feature>
<comment type="subcellular location">
    <subcellularLocation>
        <location evidence="1">Membrane</location>
    </subcellularLocation>
</comment>
<dbReference type="GO" id="GO:0007264">
    <property type="term" value="P:small GTPase-mediated signal transduction"/>
    <property type="evidence" value="ECO:0007669"/>
    <property type="project" value="InterPro"/>
</dbReference>
<evidence type="ECO:0000256" key="3">
    <source>
        <dbReference type="ARBA" id="ARBA00023134"/>
    </source>
</evidence>
<dbReference type="PhylomeDB" id="A7SFJ4"/>
<dbReference type="InterPro" id="IPR001806">
    <property type="entry name" value="Small_GTPase"/>
</dbReference>
<dbReference type="PROSITE" id="PS51420">
    <property type="entry name" value="RHO"/>
    <property type="match status" value="1"/>
</dbReference>
<organism evidence="5 6">
    <name type="scientific">Nematostella vectensis</name>
    <name type="common">Starlet sea anemone</name>
    <dbReference type="NCBI Taxonomy" id="45351"/>
    <lineage>
        <taxon>Eukaryota</taxon>
        <taxon>Metazoa</taxon>
        <taxon>Cnidaria</taxon>
        <taxon>Anthozoa</taxon>
        <taxon>Hexacorallia</taxon>
        <taxon>Actiniaria</taxon>
        <taxon>Edwardsiidae</taxon>
        <taxon>Nematostella</taxon>
    </lineage>
</organism>
<dbReference type="GO" id="GO:0019901">
    <property type="term" value="F:protein kinase binding"/>
    <property type="evidence" value="ECO:0000318"/>
    <property type="project" value="GO_Central"/>
</dbReference>
<dbReference type="GO" id="GO:0006897">
    <property type="term" value="P:endocytosis"/>
    <property type="evidence" value="ECO:0000318"/>
    <property type="project" value="GO_Central"/>
</dbReference>
<dbReference type="GO" id="GO:0007165">
    <property type="term" value="P:signal transduction"/>
    <property type="evidence" value="ECO:0000318"/>
    <property type="project" value="GO_Central"/>
</dbReference>
<dbReference type="InterPro" id="IPR027417">
    <property type="entry name" value="P-loop_NTPase"/>
</dbReference>
<dbReference type="STRING" id="45351.A7SFJ4"/>
<dbReference type="OrthoDB" id="40118at2759"/>
<name>A7SFJ4_NEMVE</name>
<keyword evidence="4" id="KW-0472">Membrane</keyword>
<evidence type="ECO:0000256" key="1">
    <source>
        <dbReference type="ARBA" id="ARBA00004370"/>
    </source>
</evidence>
<keyword evidence="3" id="KW-0342">GTP-binding</keyword>
<evidence type="ECO:0000256" key="4">
    <source>
        <dbReference type="ARBA" id="ARBA00023136"/>
    </source>
</evidence>